<keyword evidence="3" id="KW-1185">Reference proteome</keyword>
<dbReference type="Proteomes" id="UP001177744">
    <property type="component" value="Unassembled WGS sequence"/>
</dbReference>
<protein>
    <submittedName>
        <fullName evidence="2">Uncharacterized protein</fullName>
    </submittedName>
</protein>
<gene>
    <name evidence="2" type="ORF">QTO34_014750</name>
</gene>
<accession>A0AA40I6Z3</accession>
<organism evidence="2 3">
    <name type="scientific">Cnephaeus nilssonii</name>
    <name type="common">Northern bat</name>
    <name type="synonym">Eptesicus nilssonii</name>
    <dbReference type="NCBI Taxonomy" id="3371016"/>
    <lineage>
        <taxon>Eukaryota</taxon>
        <taxon>Metazoa</taxon>
        <taxon>Chordata</taxon>
        <taxon>Craniata</taxon>
        <taxon>Vertebrata</taxon>
        <taxon>Euteleostomi</taxon>
        <taxon>Mammalia</taxon>
        <taxon>Eutheria</taxon>
        <taxon>Laurasiatheria</taxon>
        <taxon>Chiroptera</taxon>
        <taxon>Yangochiroptera</taxon>
        <taxon>Vespertilionidae</taxon>
        <taxon>Cnephaeus</taxon>
    </lineage>
</organism>
<proteinExistence type="predicted"/>
<comment type="caution">
    <text evidence="2">The sequence shown here is derived from an EMBL/GenBank/DDBJ whole genome shotgun (WGS) entry which is preliminary data.</text>
</comment>
<dbReference type="AlphaFoldDB" id="A0AA40I6Z3"/>
<dbReference type="PROSITE" id="PS51257">
    <property type="entry name" value="PROKAR_LIPOPROTEIN"/>
    <property type="match status" value="1"/>
</dbReference>
<name>A0AA40I6Z3_CNENI</name>
<sequence length="153" mass="15425">MLGRRDRLAAGRARPSSQGGGAGACRDCGRAPPAHLRGRWEPPGSAGSPERPPTPSLPASGGGASRGGGEVRRRESDLRAARGSLESKAQLENGVRLPTAHPGRGGAGRGPVGGGLRPQSEDYREDGMDLGSDAGSSSSSSSTAPVRSPTPPK</sequence>
<evidence type="ECO:0000313" key="2">
    <source>
        <dbReference type="EMBL" id="KAK1344185.1"/>
    </source>
</evidence>
<feature type="compositionally biased region" description="Gly residues" evidence="1">
    <location>
        <begin position="103"/>
        <end position="116"/>
    </location>
</feature>
<evidence type="ECO:0000313" key="3">
    <source>
        <dbReference type="Proteomes" id="UP001177744"/>
    </source>
</evidence>
<dbReference type="EMBL" id="JAULJE010000004">
    <property type="protein sequence ID" value="KAK1344185.1"/>
    <property type="molecule type" value="Genomic_DNA"/>
</dbReference>
<evidence type="ECO:0000256" key="1">
    <source>
        <dbReference type="SAM" id="MobiDB-lite"/>
    </source>
</evidence>
<feature type="region of interest" description="Disordered" evidence="1">
    <location>
        <begin position="1"/>
        <end position="153"/>
    </location>
</feature>
<reference evidence="2" key="1">
    <citation type="submission" date="2023-06" db="EMBL/GenBank/DDBJ databases">
        <title>Reference genome for the Northern bat (Eptesicus nilssonii), a most northern bat species.</title>
        <authorList>
            <person name="Laine V.N."/>
            <person name="Pulliainen A.T."/>
            <person name="Lilley T.M."/>
        </authorList>
    </citation>
    <scope>NUCLEOTIDE SEQUENCE</scope>
    <source>
        <strain evidence="2">BLF_Eptnil</strain>
        <tissue evidence="2">Kidney</tissue>
    </source>
</reference>
<feature type="compositionally biased region" description="Basic and acidic residues" evidence="1">
    <location>
        <begin position="69"/>
        <end position="80"/>
    </location>
</feature>